<gene>
    <name evidence="2" type="ORF">DCO17_02975</name>
</gene>
<name>A0A6M9PZA8_9BURK</name>
<accession>A0A6M9PZA8</accession>
<dbReference type="EMBL" id="CP028942">
    <property type="protein sequence ID" value="QKM64287.1"/>
    <property type="molecule type" value="Genomic_DNA"/>
</dbReference>
<dbReference type="Proteomes" id="UP000503312">
    <property type="component" value="Chromosome"/>
</dbReference>
<dbReference type="AlphaFoldDB" id="A0A6M9PZA8"/>
<feature type="region of interest" description="Disordered" evidence="1">
    <location>
        <begin position="48"/>
        <end position="68"/>
    </location>
</feature>
<dbReference type="RefSeq" id="WP_173955329.1">
    <property type="nucleotide sequence ID" value="NZ_CP028942.1"/>
</dbReference>
<evidence type="ECO:0000256" key="1">
    <source>
        <dbReference type="SAM" id="MobiDB-lite"/>
    </source>
</evidence>
<dbReference type="KEGG" id="ptrp:DCO17_02975"/>
<evidence type="ECO:0000313" key="3">
    <source>
        <dbReference type="Proteomes" id="UP000503312"/>
    </source>
</evidence>
<reference evidence="2 3" key="1">
    <citation type="submission" date="2018-04" db="EMBL/GenBank/DDBJ databases">
        <title>Polynucleobacter sp. UH21B genome.</title>
        <authorList>
            <person name="Hahn M.W."/>
        </authorList>
    </citation>
    <scope>NUCLEOTIDE SEQUENCE [LARGE SCALE GENOMIC DNA]</scope>
    <source>
        <strain evidence="2 3">MWH-UH21B</strain>
    </source>
</reference>
<evidence type="ECO:0000313" key="2">
    <source>
        <dbReference type="EMBL" id="QKM64287.1"/>
    </source>
</evidence>
<organism evidence="2 3">
    <name type="scientific">Polynucleobacter tropicus</name>
    <dbReference type="NCBI Taxonomy" id="1743174"/>
    <lineage>
        <taxon>Bacteria</taxon>
        <taxon>Pseudomonadati</taxon>
        <taxon>Pseudomonadota</taxon>
        <taxon>Betaproteobacteria</taxon>
        <taxon>Burkholderiales</taxon>
        <taxon>Burkholderiaceae</taxon>
        <taxon>Polynucleobacter</taxon>
    </lineage>
</organism>
<sequence length="204" mass="20800">MRRWALGNRKEFLLNEGFMSISAMTNAGVQPPSMASLLRINKINAVNGQDADGDADGSSSTPTVPGAQKSIAPKLVKATLEALNQLGANVDINTANQSHKSASADEVKKSALGFVTSVLSELGSSEKSSKYSNAADQVVAGVAQMTSAVANGVSPAESVNQSANALFKAAGLSSNSSSIANLLSSLQKSLVDGMDSGSLINLTA</sequence>
<proteinExistence type="predicted"/>
<protein>
    <submittedName>
        <fullName evidence="2">Uncharacterized protein</fullName>
    </submittedName>
</protein>
<keyword evidence="3" id="KW-1185">Reference proteome</keyword>